<proteinExistence type="predicted"/>
<sequence length="75" mass="8534">MFRNGHFKLGEVYVSVAIVNLSTYFLRCFIEEIHSFSELPLSNDSCTFKLIRITWSSAIAQFIFPATGTVVEIAR</sequence>
<accession>A0A2P2M110</accession>
<evidence type="ECO:0000313" key="1">
    <source>
        <dbReference type="EMBL" id="MBX23915.1"/>
    </source>
</evidence>
<dbReference type="EMBL" id="GGEC01043431">
    <property type="protein sequence ID" value="MBX23915.1"/>
    <property type="molecule type" value="Transcribed_RNA"/>
</dbReference>
<organism evidence="1">
    <name type="scientific">Rhizophora mucronata</name>
    <name type="common">Asiatic mangrove</name>
    <dbReference type="NCBI Taxonomy" id="61149"/>
    <lineage>
        <taxon>Eukaryota</taxon>
        <taxon>Viridiplantae</taxon>
        <taxon>Streptophyta</taxon>
        <taxon>Embryophyta</taxon>
        <taxon>Tracheophyta</taxon>
        <taxon>Spermatophyta</taxon>
        <taxon>Magnoliopsida</taxon>
        <taxon>eudicotyledons</taxon>
        <taxon>Gunneridae</taxon>
        <taxon>Pentapetalae</taxon>
        <taxon>rosids</taxon>
        <taxon>fabids</taxon>
        <taxon>Malpighiales</taxon>
        <taxon>Rhizophoraceae</taxon>
        <taxon>Rhizophora</taxon>
    </lineage>
</organism>
<reference evidence="1" key="1">
    <citation type="submission" date="2018-02" db="EMBL/GenBank/DDBJ databases">
        <title>Rhizophora mucronata_Transcriptome.</title>
        <authorList>
            <person name="Meera S.P."/>
            <person name="Sreeshan A."/>
            <person name="Augustine A."/>
        </authorList>
    </citation>
    <scope>NUCLEOTIDE SEQUENCE</scope>
    <source>
        <tissue evidence="1">Leaf</tissue>
    </source>
</reference>
<name>A0A2P2M110_RHIMU</name>
<protein>
    <submittedName>
        <fullName evidence="1">Ceramidase</fullName>
    </submittedName>
</protein>
<dbReference type="AlphaFoldDB" id="A0A2P2M110"/>